<proteinExistence type="predicted"/>
<keyword evidence="2" id="KW-1185">Reference proteome</keyword>
<sequence length="79" mass="9423">MMLMNTFSIYHKNIGNSKESEYQIYYQELKISTQKNGSKSIIFIKLNNKNQELIIKLQSIEHIKNYIEFQLIVLLILKN</sequence>
<evidence type="ECO:0000313" key="1">
    <source>
        <dbReference type="EMBL" id="CAD8051574.1"/>
    </source>
</evidence>
<dbReference type="Proteomes" id="UP000688137">
    <property type="component" value="Unassembled WGS sequence"/>
</dbReference>
<dbReference type="EMBL" id="CAJJDM010000014">
    <property type="protein sequence ID" value="CAD8051574.1"/>
    <property type="molecule type" value="Genomic_DNA"/>
</dbReference>
<gene>
    <name evidence="1" type="ORF">PPRIM_AZ9-3.1.T0180192</name>
</gene>
<protein>
    <submittedName>
        <fullName evidence="1">Uncharacterized protein</fullName>
    </submittedName>
</protein>
<evidence type="ECO:0000313" key="2">
    <source>
        <dbReference type="Proteomes" id="UP000688137"/>
    </source>
</evidence>
<comment type="caution">
    <text evidence="1">The sequence shown here is derived from an EMBL/GenBank/DDBJ whole genome shotgun (WGS) entry which is preliminary data.</text>
</comment>
<reference evidence="1" key="1">
    <citation type="submission" date="2021-01" db="EMBL/GenBank/DDBJ databases">
        <authorList>
            <consortium name="Genoscope - CEA"/>
            <person name="William W."/>
        </authorList>
    </citation>
    <scope>NUCLEOTIDE SEQUENCE</scope>
</reference>
<organism evidence="1 2">
    <name type="scientific">Paramecium primaurelia</name>
    <dbReference type="NCBI Taxonomy" id="5886"/>
    <lineage>
        <taxon>Eukaryota</taxon>
        <taxon>Sar</taxon>
        <taxon>Alveolata</taxon>
        <taxon>Ciliophora</taxon>
        <taxon>Intramacronucleata</taxon>
        <taxon>Oligohymenophorea</taxon>
        <taxon>Peniculida</taxon>
        <taxon>Parameciidae</taxon>
        <taxon>Paramecium</taxon>
    </lineage>
</organism>
<name>A0A8S1KKU1_PARPR</name>
<accession>A0A8S1KKU1</accession>
<dbReference type="AlphaFoldDB" id="A0A8S1KKU1"/>